<evidence type="ECO:0000313" key="6">
    <source>
        <dbReference type="Proteomes" id="UP000198985"/>
    </source>
</evidence>
<dbReference type="PRINTS" id="PR00455">
    <property type="entry name" value="HTHTETR"/>
</dbReference>
<dbReference type="PANTHER" id="PTHR30055">
    <property type="entry name" value="HTH-TYPE TRANSCRIPTIONAL REGULATOR RUTR"/>
    <property type="match status" value="1"/>
</dbReference>
<dbReference type="Gene3D" id="1.10.357.10">
    <property type="entry name" value="Tetracycline Repressor, domain 2"/>
    <property type="match status" value="1"/>
</dbReference>
<keyword evidence="1 2" id="KW-0238">DNA-binding</keyword>
<dbReference type="PROSITE" id="PS01081">
    <property type="entry name" value="HTH_TETR_1"/>
    <property type="match status" value="1"/>
</dbReference>
<dbReference type="InterPro" id="IPR001647">
    <property type="entry name" value="HTH_TetR"/>
</dbReference>
<dbReference type="PANTHER" id="PTHR30055:SF146">
    <property type="entry name" value="HTH-TYPE TRANSCRIPTIONAL DUAL REGULATOR CECR"/>
    <property type="match status" value="1"/>
</dbReference>
<keyword evidence="3" id="KW-0472">Membrane</keyword>
<dbReference type="SUPFAM" id="SSF46689">
    <property type="entry name" value="Homeodomain-like"/>
    <property type="match status" value="1"/>
</dbReference>
<proteinExistence type="predicted"/>
<evidence type="ECO:0000256" key="2">
    <source>
        <dbReference type="PROSITE-ProRule" id="PRU00335"/>
    </source>
</evidence>
<feature type="transmembrane region" description="Helical" evidence="3">
    <location>
        <begin position="149"/>
        <end position="169"/>
    </location>
</feature>
<feature type="domain" description="HTH tetR-type" evidence="4">
    <location>
        <begin position="9"/>
        <end position="69"/>
    </location>
</feature>
<dbReference type="Pfam" id="PF00440">
    <property type="entry name" value="TetR_N"/>
    <property type="match status" value="1"/>
</dbReference>
<dbReference type="Proteomes" id="UP000198985">
    <property type="component" value="Unassembled WGS sequence"/>
</dbReference>
<dbReference type="GO" id="GO:0000976">
    <property type="term" value="F:transcription cis-regulatory region binding"/>
    <property type="evidence" value="ECO:0007669"/>
    <property type="project" value="TreeGrafter"/>
</dbReference>
<dbReference type="InterPro" id="IPR023772">
    <property type="entry name" value="DNA-bd_HTH_TetR-type_CS"/>
</dbReference>
<name>A0A1H5IK03_9PSED</name>
<dbReference type="InterPro" id="IPR050109">
    <property type="entry name" value="HTH-type_TetR-like_transc_reg"/>
</dbReference>
<dbReference type="AlphaFoldDB" id="A0A1H5IK03"/>
<gene>
    <name evidence="5" type="ORF">SAMN04490194_2099</name>
</gene>
<accession>A0A1H5IK03</accession>
<reference evidence="5 6" key="1">
    <citation type="submission" date="2016-10" db="EMBL/GenBank/DDBJ databases">
        <authorList>
            <person name="de Groot N.N."/>
        </authorList>
    </citation>
    <scope>NUCLEOTIDE SEQUENCE [LARGE SCALE GENOMIC DNA]</scope>
    <source>
        <strain evidence="5 6">BS3662</strain>
    </source>
</reference>
<dbReference type="PROSITE" id="PS50977">
    <property type="entry name" value="HTH_TETR_2"/>
    <property type="match status" value="1"/>
</dbReference>
<evidence type="ECO:0000313" key="5">
    <source>
        <dbReference type="EMBL" id="SEE40374.1"/>
    </source>
</evidence>
<dbReference type="RefSeq" id="WP_159439521.1">
    <property type="nucleotide sequence ID" value="NZ_FNTY01000002.1"/>
</dbReference>
<feature type="DNA-binding region" description="H-T-H motif" evidence="2">
    <location>
        <begin position="32"/>
        <end position="51"/>
    </location>
</feature>
<dbReference type="GO" id="GO:0003700">
    <property type="term" value="F:DNA-binding transcription factor activity"/>
    <property type="evidence" value="ECO:0007669"/>
    <property type="project" value="TreeGrafter"/>
</dbReference>
<organism evidence="5 6">
    <name type="scientific">Pseudomonas migulae</name>
    <dbReference type="NCBI Taxonomy" id="78543"/>
    <lineage>
        <taxon>Bacteria</taxon>
        <taxon>Pseudomonadati</taxon>
        <taxon>Pseudomonadota</taxon>
        <taxon>Gammaproteobacteria</taxon>
        <taxon>Pseudomonadales</taxon>
        <taxon>Pseudomonadaceae</taxon>
        <taxon>Pseudomonas</taxon>
    </lineage>
</organism>
<evidence type="ECO:0000256" key="1">
    <source>
        <dbReference type="ARBA" id="ARBA00023125"/>
    </source>
</evidence>
<sequence length="206" mass="23540">MKKNELNPASSRQRILEISTRLFAKHGFDGVTMRNIAAASEITLPSIYHHFGNKEELFKAVETEMYTTHAKSLLEQLQADLSPEERLRNFVHVMFEHLESNQDYLKLLQRNLVDGWEENQAFLVDLSLQNVMDELKILLNQYSDGIGDGITPIAIFSLILGFITLLPVIRHLKDRPPIAKAPEQMRELLVNSVMNFVASNRSPKPD</sequence>
<dbReference type="InterPro" id="IPR009057">
    <property type="entry name" value="Homeodomain-like_sf"/>
</dbReference>
<protein>
    <submittedName>
        <fullName evidence="5">DNA-binding transcriptional regulator, AcrR family</fullName>
    </submittedName>
</protein>
<dbReference type="EMBL" id="FNTY01000002">
    <property type="protein sequence ID" value="SEE40374.1"/>
    <property type="molecule type" value="Genomic_DNA"/>
</dbReference>
<keyword evidence="3" id="KW-1133">Transmembrane helix</keyword>
<evidence type="ECO:0000256" key="3">
    <source>
        <dbReference type="SAM" id="Phobius"/>
    </source>
</evidence>
<evidence type="ECO:0000259" key="4">
    <source>
        <dbReference type="PROSITE" id="PS50977"/>
    </source>
</evidence>
<keyword evidence="3" id="KW-0812">Transmembrane</keyword>